<evidence type="ECO:0000256" key="1">
    <source>
        <dbReference type="ARBA" id="ARBA00009013"/>
    </source>
</evidence>
<feature type="domain" description="STAS" evidence="3">
    <location>
        <begin position="5"/>
        <end position="108"/>
    </location>
</feature>
<dbReference type="PANTHER" id="PTHR33495">
    <property type="entry name" value="ANTI-SIGMA FACTOR ANTAGONIST TM_1081-RELATED-RELATED"/>
    <property type="match status" value="1"/>
</dbReference>
<evidence type="ECO:0000313" key="4">
    <source>
        <dbReference type="EMBL" id="MDQ0352526.1"/>
    </source>
</evidence>
<dbReference type="RefSeq" id="WP_307069173.1">
    <property type="nucleotide sequence ID" value="NZ_JAUSUP010000009.1"/>
</dbReference>
<dbReference type="Gene3D" id="3.30.750.24">
    <property type="entry name" value="STAS domain"/>
    <property type="match status" value="1"/>
</dbReference>
<comment type="similarity">
    <text evidence="1 2">Belongs to the anti-sigma-factor antagonist family.</text>
</comment>
<organism evidence="4 5">
    <name type="scientific">Alkalibacillus filiformis</name>
    <dbReference type="NCBI Taxonomy" id="200990"/>
    <lineage>
        <taxon>Bacteria</taxon>
        <taxon>Bacillati</taxon>
        <taxon>Bacillota</taxon>
        <taxon>Bacilli</taxon>
        <taxon>Bacillales</taxon>
        <taxon>Bacillaceae</taxon>
        <taxon>Alkalibacillus</taxon>
    </lineage>
</organism>
<dbReference type="Pfam" id="PF01740">
    <property type="entry name" value="STAS"/>
    <property type="match status" value="1"/>
</dbReference>
<proteinExistence type="inferred from homology"/>
<dbReference type="SUPFAM" id="SSF52091">
    <property type="entry name" value="SpoIIaa-like"/>
    <property type="match status" value="1"/>
</dbReference>
<dbReference type="InterPro" id="IPR003658">
    <property type="entry name" value="Anti-sigma_ant"/>
</dbReference>
<dbReference type="InterPro" id="IPR036513">
    <property type="entry name" value="STAS_dom_sf"/>
</dbReference>
<evidence type="ECO:0000313" key="5">
    <source>
        <dbReference type="Proteomes" id="UP001236723"/>
    </source>
</evidence>
<dbReference type="CDD" id="cd07043">
    <property type="entry name" value="STAS_anti-anti-sigma_factors"/>
    <property type="match status" value="1"/>
</dbReference>
<keyword evidence="5" id="KW-1185">Reference proteome</keyword>
<gene>
    <name evidence="4" type="ORF">J2R98_002371</name>
</gene>
<name>A0ABU0DW79_9BACI</name>
<dbReference type="InterPro" id="IPR002645">
    <property type="entry name" value="STAS_dom"/>
</dbReference>
<dbReference type="PROSITE" id="PS50801">
    <property type="entry name" value="STAS"/>
    <property type="match status" value="1"/>
</dbReference>
<sequence>MNDLIRVEKQLQGEICTLYVNGVLDYSTMDPFDKEIRSIDCNIRQVVVNFENLSFIDSTGLGSIVNLVHEASDKQFNVFLEGINEEINDLFETVGVYKIIESLQEVGE</sequence>
<evidence type="ECO:0000256" key="2">
    <source>
        <dbReference type="RuleBase" id="RU003749"/>
    </source>
</evidence>
<comment type="caution">
    <text evidence="4">The sequence shown here is derived from an EMBL/GenBank/DDBJ whole genome shotgun (WGS) entry which is preliminary data.</text>
</comment>
<dbReference type="NCBIfam" id="TIGR00377">
    <property type="entry name" value="ant_ant_sig"/>
    <property type="match status" value="1"/>
</dbReference>
<dbReference type="Proteomes" id="UP001236723">
    <property type="component" value="Unassembled WGS sequence"/>
</dbReference>
<reference evidence="4 5" key="1">
    <citation type="submission" date="2023-07" db="EMBL/GenBank/DDBJ databases">
        <title>Genomic Encyclopedia of Type Strains, Phase IV (KMG-IV): sequencing the most valuable type-strain genomes for metagenomic binning, comparative biology and taxonomic classification.</title>
        <authorList>
            <person name="Goeker M."/>
        </authorList>
    </citation>
    <scope>NUCLEOTIDE SEQUENCE [LARGE SCALE GENOMIC DNA]</scope>
    <source>
        <strain evidence="4 5">DSM 15448</strain>
    </source>
</reference>
<accession>A0ABU0DW79</accession>
<evidence type="ECO:0000259" key="3">
    <source>
        <dbReference type="PROSITE" id="PS50801"/>
    </source>
</evidence>
<dbReference type="EMBL" id="JAUSUP010000009">
    <property type="protein sequence ID" value="MDQ0352526.1"/>
    <property type="molecule type" value="Genomic_DNA"/>
</dbReference>
<protein>
    <recommendedName>
        <fullName evidence="2">Anti-sigma factor antagonist</fullName>
    </recommendedName>
</protein>